<keyword evidence="5" id="KW-0472">Membrane</keyword>
<dbReference type="InterPro" id="IPR009056">
    <property type="entry name" value="Cyt_c-like_dom"/>
</dbReference>
<dbReference type="GO" id="GO:0009055">
    <property type="term" value="F:electron transfer activity"/>
    <property type="evidence" value="ECO:0007669"/>
    <property type="project" value="InterPro"/>
</dbReference>
<dbReference type="AlphaFoldDB" id="A0A6C1WUP1"/>
<dbReference type="GO" id="GO:0004130">
    <property type="term" value="F:cytochrome-c peroxidase activity"/>
    <property type="evidence" value="ECO:0007669"/>
    <property type="project" value="TreeGrafter"/>
</dbReference>
<keyword evidence="3 4" id="KW-0408">Iron</keyword>
<dbReference type="GeneID" id="92861244"/>
<dbReference type="GO" id="GO:0046872">
    <property type="term" value="F:metal ion binding"/>
    <property type="evidence" value="ECO:0007669"/>
    <property type="project" value="UniProtKB-KW"/>
</dbReference>
<dbReference type="RefSeq" id="WP_009328120.1">
    <property type="nucleotide sequence ID" value="NZ_BOQU01000003.1"/>
</dbReference>
<dbReference type="OMA" id="NAMSAFQ"/>
<evidence type="ECO:0000313" key="8">
    <source>
        <dbReference type="EMBL" id="TWL20893.1"/>
    </source>
</evidence>
<dbReference type="PROSITE" id="PS51007">
    <property type="entry name" value="CYTC"/>
    <property type="match status" value="1"/>
</dbReference>
<keyword evidence="2 4" id="KW-0479">Metal-binding</keyword>
<evidence type="ECO:0000313" key="10">
    <source>
        <dbReference type="Proteomes" id="UP000595038"/>
    </source>
</evidence>
<reference evidence="7 10" key="2">
    <citation type="submission" date="2020-12" db="EMBL/GenBank/DDBJ databases">
        <title>FDA dAtabase for Regulatory Grade micrObial Sequences (FDA-ARGOS): Supporting development and validation of Infectious Disease Dx tests.</title>
        <authorList>
            <person name="Nelson B."/>
            <person name="Plummer A."/>
            <person name="Tallon L."/>
            <person name="Sadzewicz L."/>
            <person name="Zhao X."/>
            <person name="Boylan J."/>
            <person name="Ott S."/>
            <person name="Bowen H."/>
            <person name="Vavikolanu K."/>
            <person name="Mehta A."/>
            <person name="Aluvathingal J."/>
            <person name="Nadendla S."/>
            <person name="Myers T."/>
            <person name="Yan Y."/>
            <person name="Sichtig H."/>
        </authorList>
    </citation>
    <scope>NUCLEOTIDE SEQUENCE [LARGE SCALE GENOMIC DNA]</scope>
    <source>
        <strain evidence="7 10">FDAARGOS_923</strain>
    </source>
</reference>
<dbReference type="PANTHER" id="PTHR30600">
    <property type="entry name" value="CYTOCHROME C PEROXIDASE-RELATED"/>
    <property type="match status" value="1"/>
</dbReference>
<proteinExistence type="predicted"/>
<gene>
    <name evidence="8" type="ORF">CHCC16736_2177</name>
    <name evidence="7" type="ORF">I6G80_15870</name>
</gene>
<dbReference type="EMBL" id="CP065647">
    <property type="protein sequence ID" value="QPR71307.1"/>
    <property type="molecule type" value="Genomic_DNA"/>
</dbReference>
<evidence type="ECO:0000256" key="5">
    <source>
        <dbReference type="SAM" id="Phobius"/>
    </source>
</evidence>
<dbReference type="GO" id="GO:0020037">
    <property type="term" value="F:heme binding"/>
    <property type="evidence" value="ECO:0007669"/>
    <property type="project" value="InterPro"/>
</dbReference>
<keyword evidence="1 4" id="KW-0349">Heme</keyword>
<dbReference type="Proteomes" id="UP000435910">
    <property type="component" value="Unassembled WGS sequence"/>
</dbReference>
<dbReference type="InterPro" id="IPR036909">
    <property type="entry name" value="Cyt_c-like_dom_sf"/>
</dbReference>
<evidence type="ECO:0000256" key="1">
    <source>
        <dbReference type="ARBA" id="ARBA00022617"/>
    </source>
</evidence>
<protein>
    <submittedName>
        <fullName evidence="7">Electron transport protein</fullName>
    </submittedName>
</protein>
<name>A0A6C1WUP1_BACLI</name>
<evidence type="ECO:0000313" key="7">
    <source>
        <dbReference type="EMBL" id="QPR71307.1"/>
    </source>
</evidence>
<dbReference type="Gene3D" id="1.10.760.10">
    <property type="entry name" value="Cytochrome c-like domain"/>
    <property type="match status" value="1"/>
</dbReference>
<dbReference type="PANTHER" id="PTHR30600:SF9">
    <property type="entry name" value="BLR7738 PROTEIN"/>
    <property type="match status" value="1"/>
</dbReference>
<evidence type="ECO:0000256" key="2">
    <source>
        <dbReference type="ARBA" id="ARBA00022723"/>
    </source>
</evidence>
<dbReference type="InterPro" id="IPR051395">
    <property type="entry name" value="Cytochrome_c_Peroxidase/MauG"/>
</dbReference>
<reference evidence="8 9" key="1">
    <citation type="submission" date="2019-06" db="EMBL/GenBank/DDBJ databases">
        <title>Genome sequence analysis of &gt;100 Bacillus licheniformis strains suggests intrinsic resistance to this species.</title>
        <authorList>
            <person name="Wels M."/>
            <person name="Siezen R.J."/>
            <person name="Johansen E."/>
            <person name="Stuer-Lauridsen B."/>
            <person name="Bjerre K."/>
            <person name="Nielsen B.K.K."/>
        </authorList>
    </citation>
    <scope>NUCLEOTIDE SEQUENCE [LARGE SCALE GENOMIC DNA]</scope>
    <source>
        <strain evidence="8 9">BAC-16736</strain>
    </source>
</reference>
<evidence type="ECO:0000259" key="6">
    <source>
        <dbReference type="PROSITE" id="PS51007"/>
    </source>
</evidence>
<keyword evidence="5" id="KW-0812">Transmembrane</keyword>
<organism evidence="8 9">
    <name type="scientific">Bacillus licheniformis</name>
    <dbReference type="NCBI Taxonomy" id="1402"/>
    <lineage>
        <taxon>Bacteria</taxon>
        <taxon>Bacillati</taxon>
        <taxon>Bacillota</taxon>
        <taxon>Bacilli</taxon>
        <taxon>Bacillales</taxon>
        <taxon>Bacillaceae</taxon>
        <taxon>Bacillus</taxon>
    </lineage>
</organism>
<dbReference type="SUPFAM" id="SSF46626">
    <property type="entry name" value="Cytochrome c"/>
    <property type="match status" value="1"/>
</dbReference>
<sequence length="642" mass="70177">MMNKHKWLAAIAIIAILAVIGYFTVRHLEPEYAYMPPKEKVISKEKRLHGYDLWGAFTPDKPASAGEGAVKVDDRLLDLGRETFYKETFGNEVFLTDIVGLLDGPITAANMTKAIAGLKGKGTTNLRIELAETVKVGGKTFKKGEKIDTGIDVAKGAYAPLGMPFKYADGKIKAGISCAACHATVDSKTMKVMEGVTNSDLNTGLMLALATNSAAYFTHAEIHNIKQFMNDKSPVITARNGKKERLPDPDRLEDAVDRIFLKWPRGFFDSTIDMKSNPTQIPDAYTLGDHPYSWSGVAMAGPFKGLTVFSNNVHAQNSDSLSQSPASRALFGMSEDVYIGTILQRAPASTYRYQPKKGESPTAFFKKADPTPGVPGVNQMVKPPSFPKITLAAPDGVHVSSPGRNVNEENNAVSAWQNTLRPPEPRQKTDGQTIRRGRRVFEQAGCISCHAGRYLTNNKVISAETIGTEPTRAQSFKKAESIFGKSLVHSPDTPVPLPRKPEVLKVPTAGFDPEQIKLSWAQGDSKGGYKVPSLIGVYWRAPYLHDGGVAVGSSLKETGIPKTIIKGKPANPYNSLLAMIDRDLRQKVIKSNSESPDLKAVRVTGKGHEFWIDAKSGFSKQEQKALIHYLIHADMPEKQEIK</sequence>
<dbReference type="Proteomes" id="UP000595038">
    <property type="component" value="Chromosome"/>
</dbReference>
<evidence type="ECO:0000256" key="3">
    <source>
        <dbReference type="ARBA" id="ARBA00023004"/>
    </source>
</evidence>
<feature type="transmembrane region" description="Helical" evidence="5">
    <location>
        <begin position="7"/>
        <end position="25"/>
    </location>
</feature>
<evidence type="ECO:0000313" key="9">
    <source>
        <dbReference type="Proteomes" id="UP000435910"/>
    </source>
</evidence>
<keyword evidence="5" id="KW-1133">Transmembrane helix</keyword>
<dbReference type="EMBL" id="NILC01000033">
    <property type="protein sequence ID" value="TWL20893.1"/>
    <property type="molecule type" value="Genomic_DNA"/>
</dbReference>
<evidence type="ECO:0000256" key="4">
    <source>
        <dbReference type="PROSITE-ProRule" id="PRU00433"/>
    </source>
</evidence>
<feature type="domain" description="Cytochrome c" evidence="6">
    <location>
        <begin position="432"/>
        <end position="634"/>
    </location>
</feature>
<accession>A0A6C1WUP1</accession>